<protein>
    <submittedName>
        <fullName evidence="2">Unnamed protein product</fullName>
    </submittedName>
</protein>
<evidence type="ECO:0000256" key="1">
    <source>
        <dbReference type="SAM" id="MobiDB-lite"/>
    </source>
</evidence>
<evidence type="ECO:0000313" key="3">
    <source>
        <dbReference type="Proteomes" id="UP001165121"/>
    </source>
</evidence>
<proteinExistence type="predicted"/>
<gene>
    <name evidence="2" type="ORF">Pfra01_000182200</name>
</gene>
<dbReference type="OrthoDB" id="129414at2759"/>
<feature type="region of interest" description="Disordered" evidence="1">
    <location>
        <begin position="231"/>
        <end position="260"/>
    </location>
</feature>
<feature type="compositionally biased region" description="Basic and acidic residues" evidence="1">
    <location>
        <begin position="231"/>
        <end position="244"/>
    </location>
</feature>
<accession>A0A9W6WW30</accession>
<dbReference type="Proteomes" id="UP001165121">
    <property type="component" value="Unassembled WGS sequence"/>
</dbReference>
<evidence type="ECO:0000313" key="2">
    <source>
        <dbReference type="EMBL" id="GMF18955.1"/>
    </source>
</evidence>
<dbReference type="EMBL" id="BSXT01000145">
    <property type="protein sequence ID" value="GMF18955.1"/>
    <property type="molecule type" value="Genomic_DNA"/>
</dbReference>
<sequence length="495" mass="54702">MSTSLSLSLSQTRVECACRYKINTCQAREDRHLIVVNQEGEHTAHPDGVTSPREAKMTPEMKGYVDEMLTGLLKPSNEFLFTAISAKVQATTGEELLVFCDFKYENGIAVPDIGDAFDDFPFRIGLTSYSLTTNNPVEQYHRTVKLVNSSPDATPIEMVTFLNQSCVGFIAEKTAFSSITKVSKRLKAHYNKIKKQGELKATILPAVGDLRLQLVRVCHAQRLRTPIAPTHTEHAEGCTRRRDTQPSANSGKKKKKKAGYHADDVGQPIQSVHTLRMQWDGMPIGGWIVDPTTRSCQCRFHIKYRMCPHVIEATKAMGMPCPGLPELVRRFQSRDKRAKRKHAVSRGCVDGAQLPDEVCDCRSASQGAVGASQGAPTQQHSTTTLSADTSSSDPLYPPSSLQHIQQHDAPPPFNNPAVPLQVYCPAVPLLDIAADVSADRRAMVQRRTVAEAADRSPGLHFPEAYCVSYPSVSTYLNSFPATARESCDQTKRRRH</sequence>
<name>A0A9W6WW30_9STRA</name>
<comment type="caution">
    <text evidence="2">The sequence shown here is derived from an EMBL/GenBank/DDBJ whole genome shotgun (WGS) entry which is preliminary data.</text>
</comment>
<dbReference type="AlphaFoldDB" id="A0A9W6WW30"/>
<keyword evidence="3" id="KW-1185">Reference proteome</keyword>
<feature type="region of interest" description="Disordered" evidence="1">
    <location>
        <begin position="369"/>
        <end position="413"/>
    </location>
</feature>
<feature type="compositionally biased region" description="Low complexity" evidence="1">
    <location>
        <begin position="369"/>
        <end position="401"/>
    </location>
</feature>
<reference evidence="2" key="1">
    <citation type="submission" date="2023-04" db="EMBL/GenBank/DDBJ databases">
        <title>Phytophthora fragariaefolia NBRC 109709.</title>
        <authorList>
            <person name="Ichikawa N."/>
            <person name="Sato H."/>
            <person name="Tonouchi N."/>
        </authorList>
    </citation>
    <scope>NUCLEOTIDE SEQUENCE</scope>
    <source>
        <strain evidence="2">NBRC 109709</strain>
    </source>
</reference>
<organism evidence="2 3">
    <name type="scientific">Phytophthora fragariaefolia</name>
    <dbReference type="NCBI Taxonomy" id="1490495"/>
    <lineage>
        <taxon>Eukaryota</taxon>
        <taxon>Sar</taxon>
        <taxon>Stramenopiles</taxon>
        <taxon>Oomycota</taxon>
        <taxon>Peronosporomycetes</taxon>
        <taxon>Peronosporales</taxon>
        <taxon>Peronosporaceae</taxon>
        <taxon>Phytophthora</taxon>
    </lineage>
</organism>